<dbReference type="Pfam" id="PF20113">
    <property type="entry name" value="DUF6503"/>
    <property type="match status" value="1"/>
</dbReference>
<proteinExistence type="predicted"/>
<reference evidence="1 2" key="1">
    <citation type="submission" date="2018-02" db="EMBL/GenBank/DDBJ databases">
        <title>Genomic Encyclopedia of Archaeal and Bacterial Type Strains, Phase II (KMG-II): from individual species to whole genera.</title>
        <authorList>
            <person name="Goeker M."/>
        </authorList>
    </citation>
    <scope>NUCLEOTIDE SEQUENCE [LARGE SCALE GENOMIC DNA]</scope>
    <source>
        <strain evidence="1 2">DSM 16809</strain>
    </source>
</reference>
<gene>
    <name evidence="1" type="ORF">LY01_01163</name>
</gene>
<organism evidence="1 2">
    <name type="scientific">Nonlabens xylanidelens</name>
    <dbReference type="NCBI Taxonomy" id="191564"/>
    <lineage>
        <taxon>Bacteria</taxon>
        <taxon>Pseudomonadati</taxon>
        <taxon>Bacteroidota</taxon>
        <taxon>Flavobacteriia</taxon>
        <taxon>Flavobacteriales</taxon>
        <taxon>Flavobacteriaceae</taxon>
        <taxon>Nonlabens</taxon>
    </lineage>
</organism>
<accession>A0A2S6IMU1</accession>
<dbReference type="RefSeq" id="WP_104514878.1">
    <property type="nucleotide sequence ID" value="NZ_MQVW01000002.1"/>
</dbReference>
<dbReference type="InterPro" id="IPR045444">
    <property type="entry name" value="DUF6503"/>
</dbReference>
<name>A0A2S6IMU1_9FLAO</name>
<evidence type="ECO:0000313" key="1">
    <source>
        <dbReference type="EMBL" id="PPK95572.1"/>
    </source>
</evidence>
<evidence type="ECO:0008006" key="3">
    <source>
        <dbReference type="Google" id="ProtNLM"/>
    </source>
</evidence>
<comment type="caution">
    <text evidence="1">The sequence shown here is derived from an EMBL/GenBank/DDBJ whole genome shotgun (WGS) entry which is preliminary data.</text>
</comment>
<dbReference type="PROSITE" id="PS51257">
    <property type="entry name" value="PROKAR_LIPOPROTEIN"/>
    <property type="match status" value="1"/>
</dbReference>
<dbReference type="Proteomes" id="UP000239002">
    <property type="component" value="Unassembled WGS sequence"/>
</dbReference>
<keyword evidence="2" id="KW-1185">Reference proteome</keyword>
<dbReference type="OrthoDB" id="282859at2"/>
<dbReference type="AlphaFoldDB" id="A0A2S6IMU1"/>
<dbReference type="EMBL" id="PTJE01000002">
    <property type="protein sequence ID" value="PPK95572.1"/>
    <property type="molecule type" value="Genomic_DNA"/>
</dbReference>
<sequence length="276" mass="30662">MKKVLFLLAAISILTSCKEEKEVKEMVEAPAATTEMPEAQSEITAFTNSIELAHKKEAFLSNDAVAYDFTVAFGGNTLLDGKITQKTDGSMVRIDNKDGSVIVFDGDKVYASNEELAANPMTRFHIFTWSYFFAMPYKLNDPGTHWSSEEMLTYGDTQYPTSRLSFENGVGDTSDDWYVVYKDPKTNVLDGVAYIVSYGKGVEAAEEEPHFAKYEELTVVDGVPFASKWSFRNWSKEEGYTNEIGVASITNVEFVETPAAFYAQPENGVVVPMPGE</sequence>
<evidence type="ECO:0000313" key="2">
    <source>
        <dbReference type="Proteomes" id="UP000239002"/>
    </source>
</evidence>
<protein>
    <recommendedName>
        <fullName evidence="3">Heat-shock protein Hsp90</fullName>
    </recommendedName>
</protein>